<dbReference type="EMBL" id="JACVVK020000037">
    <property type="protein sequence ID" value="KAK7500381.1"/>
    <property type="molecule type" value="Genomic_DNA"/>
</dbReference>
<name>A0ABD0LLF8_9CAEN</name>
<reference evidence="1 2" key="1">
    <citation type="journal article" date="2023" name="Sci. Data">
        <title>Genome assembly of the Korean intertidal mud-creeper Batillaria attramentaria.</title>
        <authorList>
            <person name="Patra A.K."/>
            <person name="Ho P.T."/>
            <person name="Jun S."/>
            <person name="Lee S.J."/>
            <person name="Kim Y."/>
            <person name="Won Y.J."/>
        </authorList>
    </citation>
    <scope>NUCLEOTIDE SEQUENCE [LARGE SCALE GENOMIC DNA]</scope>
    <source>
        <strain evidence="1">Wonlab-2016</strain>
    </source>
</reference>
<comment type="caution">
    <text evidence="1">The sequence shown here is derived from an EMBL/GenBank/DDBJ whole genome shotgun (WGS) entry which is preliminary data.</text>
</comment>
<sequence>MPRDRYMVNIAGANAFCQGGQFWQQLNRELHDLSDGNGRRRITASGSGGRRLQQATLEWWNFCVWGRKEGENSGGGKEAVKEIGSERGVQWGGGVEWRGEGGRCIEQVLYGGFKVFQSGCYDVLSAGFSRMN</sequence>
<protein>
    <submittedName>
        <fullName evidence="1">Uncharacterized protein</fullName>
    </submittedName>
</protein>
<proteinExistence type="predicted"/>
<dbReference type="AlphaFoldDB" id="A0ABD0LLF8"/>
<gene>
    <name evidence="1" type="ORF">BaRGS_00008288</name>
</gene>
<keyword evidence="2" id="KW-1185">Reference proteome</keyword>
<evidence type="ECO:0000313" key="1">
    <source>
        <dbReference type="EMBL" id="KAK7500381.1"/>
    </source>
</evidence>
<accession>A0ABD0LLF8</accession>
<organism evidence="1 2">
    <name type="scientific">Batillaria attramentaria</name>
    <dbReference type="NCBI Taxonomy" id="370345"/>
    <lineage>
        <taxon>Eukaryota</taxon>
        <taxon>Metazoa</taxon>
        <taxon>Spiralia</taxon>
        <taxon>Lophotrochozoa</taxon>
        <taxon>Mollusca</taxon>
        <taxon>Gastropoda</taxon>
        <taxon>Caenogastropoda</taxon>
        <taxon>Sorbeoconcha</taxon>
        <taxon>Cerithioidea</taxon>
        <taxon>Batillariidae</taxon>
        <taxon>Batillaria</taxon>
    </lineage>
</organism>
<evidence type="ECO:0000313" key="2">
    <source>
        <dbReference type="Proteomes" id="UP001519460"/>
    </source>
</evidence>
<dbReference type="Proteomes" id="UP001519460">
    <property type="component" value="Unassembled WGS sequence"/>
</dbReference>